<dbReference type="InterPro" id="IPR043149">
    <property type="entry name" value="TagF_N"/>
</dbReference>
<keyword evidence="8" id="KW-1185">Reference proteome</keyword>
<comment type="subcellular location">
    <subcellularLocation>
        <location evidence="1">Cell membrane</location>
        <topology evidence="1">Peripheral membrane protein</topology>
    </subcellularLocation>
</comment>
<dbReference type="Pfam" id="PF04464">
    <property type="entry name" value="Glyphos_transf"/>
    <property type="match status" value="1"/>
</dbReference>
<organism evidence="7 8">
    <name type="scientific">Anaerotruncus colihominis</name>
    <dbReference type="NCBI Taxonomy" id="169435"/>
    <lineage>
        <taxon>Bacteria</taxon>
        <taxon>Bacillati</taxon>
        <taxon>Bacillota</taxon>
        <taxon>Clostridia</taxon>
        <taxon>Eubacteriales</taxon>
        <taxon>Oscillospiraceae</taxon>
        <taxon>Anaerotruncus</taxon>
    </lineage>
</organism>
<dbReference type="SUPFAM" id="SSF53756">
    <property type="entry name" value="UDP-Glycosyltransferase/glycogen phosphorylase"/>
    <property type="match status" value="1"/>
</dbReference>
<evidence type="ECO:0000256" key="2">
    <source>
        <dbReference type="ARBA" id="ARBA00010488"/>
    </source>
</evidence>
<protein>
    <submittedName>
        <fullName evidence="7">CDP-glycerol glycerophosphotransferase family protein</fullName>
    </submittedName>
</protein>
<keyword evidence="3" id="KW-1003">Cell membrane</keyword>
<evidence type="ECO:0000256" key="4">
    <source>
        <dbReference type="ARBA" id="ARBA00022679"/>
    </source>
</evidence>
<dbReference type="GO" id="GO:0005886">
    <property type="term" value="C:plasma membrane"/>
    <property type="evidence" value="ECO:0007669"/>
    <property type="project" value="UniProtKB-SubCell"/>
</dbReference>
<dbReference type="GO" id="GO:0047355">
    <property type="term" value="F:CDP-glycerol glycerophosphotransferase activity"/>
    <property type="evidence" value="ECO:0007669"/>
    <property type="project" value="InterPro"/>
</dbReference>
<proteinExistence type="inferred from homology"/>
<evidence type="ECO:0000313" key="7">
    <source>
        <dbReference type="EMBL" id="NBH60259.1"/>
    </source>
</evidence>
<dbReference type="Gene3D" id="3.40.50.11820">
    <property type="match status" value="1"/>
</dbReference>
<keyword evidence="4 7" id="KW-0808">Transferase</keyword>
<name>A0A845QFD9_9FIRM</name>
<gene>
    <name evidence="7" type="ORF">D0435_01045</name>
</gene>
<evidence type="ECO:0000256" key="1">
    <source>
        <dbReference type="ARBA" id="ARBA00004202"/>
    </source>
</evidence>
<sequence>MIPTLKKIAKKSTVLRILMRSTLYGIRGIIYRFRGIGTAADEKMIIFGAYNGKSYACSPKAVYEYLIKDSRFSDFRFIWLFENPEDYLWLGQNPNTEVVKNPSAECEKYLHRAGYWIFNFRALDHWLPSKKQVYVQCWHGTPLKRLGYDITVSDNAMNSVREIRSKYKTDTKRLDYLLSPCQFVTEKFSSAWNLKEFGKEEAILKIGYPRNDFLNTFTGDDVQAIKERLGLSGCDKKIILYAPTWRDNQHDAQAGYVYENPVDFDYLKKQLEEEYIVLFRAHYLVADYFDFHAYEGFIYNVSSYDDINDLYIAADLLVTDYSSVFFDYAILGRPMLFYMYDMEEYRDEIRGFYLETSDLPGPIVKTEKQLADAIHAIDFDKHDSTVKQFNQEYNLLNDGKASARLADILLRKSTS</sequence>
<comment type="caution">
    <text evidence="7">The sequence shown here is derived from an EMBL/GenBank/DDBJ whole genome shotgun (WGS) entry which is preliminary data.</text>
</comment>
<comment type="similarity">
    <text evidence="2">Belongs to the CDP-glycerol glycerophosphotransferase family.</text>
</comment>
<dbReference type="AlphaFoldDB" id="A0A845QFD9"/>
<dbReference type="EMBL" id="QXWK01000001">
    <property type="protein sequence ID" value="NBH60259.1"/>
    <property type="molecule type" value="Genomic_DNA"/>
</dbReference>
<accession>A0A845QFD9</accession>
<evidence type="ECO:0000256" key="6">
    <source>
        <dbReference type="ARBA" id="ARBA00023136"/>
    </source>
</evidence>
<dbReference type="Proteomes" id="UP000446866">
    <property type="component" value="Unassembled WGS sequence"/>
</dbReference>
<keyword evidence="6" id="KW-0472">Membrane</keyword>
<dbReference type="InterPro" id="IPR051612">
    <property type="entry name" value="Teichoic_Acid_Biosynth"/>
</dbReference>
<dbReference type="InterPro" id="IPR043148">
    <property type="entry name" value="TagF_C"/>
</dbReference>
<dbReference type="Gene3D" id="3.40.50.12580">
    <property type="match status" value="1"/>
</dbReference>
<evidence type="ECO:0000256" key="5">
    <source>
        <dbReference type="ARBA" id="ARBA00022944"/>
    </source>
</evidence>
<evidence type="ECO:0000313" key="8">
    <source>
        <dbReference type="Proteomes" id="UP000446866"/>
    </source>
</evidence>
<reference evidence="7 8" key="1">
    <citation type="submission" date="2018-08" db="EMBL/GenBank/DDBJ databases">
        <title>Murine metabolic-syndrome-specific gut microbial biobank.</title>
        <authorList>
            <person name="Liu C."/>
        </authorList>
    </citation>
    <scope>NUCLEOTIDE SEQUENCE [LARGE SCALE GENOMIC DNA]</scope>
    <source>
        <strain evidence="7 8">28</strain>
    </source>
</reference>
<dbReference type="GO" id="GO:0019350">
    <property type="term" value="P:teichoic acid biosynthetic process"/>
    <property type="evidence" value="ECO:0007669"/>
    <property type="project" value="UniProtKB-KW"/>
</dbReference>
<evidence type="ECO:0000256" key="3">
    <source>
        <dbReference type="ARBA" id="ARBA00022475"/>
    </source>
</evidence>
<dbReference type="PANTHER" id="PTHR37316">
    <property type="entry name" value="TEICHOIC ACID GLYCEROL-PHOSPHATE PRIMASE"/>
    <property type="match status" value="1"/>
</dbReference>
<dbReference type="InterPro" id="IPR007554">
    <property type="entry name" value="Glycerophosphate_synth"/>
</dbReference>
<dbReference type="RefSeq" id="WP_160200556.1">
    <property type="nucleotide sequence ID" value="NZ_QXWK01000001.1"/>
</dbReference>
<dbReference type="PANTHER" id="PTHR37316:SF3">
    <property type="entry name" value="TEICHOIC ACID GLYCEROL-PHOSPHATE TRANSFERASE"/>
    <property type="match status" value="1"/>
</dbReference>
<keyword evidence="5" id="KW-0777">Teichoic acid biosynthesis</keyword>